<evidence type="ECO:0000259" key="13">
    <source>
        <dbReference type="PROSITE" id="PS50011"/>
    </source>
</evidence>
<dbReference type="PROSITE" id="PS00107">
    <property type="entry name" value="PROTEIN_KINASE_ATP"/>
    <property type="match status" value="1"/>
</dbReference>
<dbReference type="InterPro" id="IPR000719">
    <property type="entry name" value="Prot_kinase_dom"/>
</dbReference>
<accession>A0A0E0MIZ6</accession>
<organism evidence="14">
    <name type="scientific">Oryza punctata</name>
    <name type="common">Red rice</name>
    <dbReference type="NCBI Taxonomy" id="4537"/>
    <lineage>
        <taxon>Eukaryota</taxon>
        <taxon>Viridiplantae</taxon>
        <taxon>Streptophyta</taxon>
        <taxon>Embryophyta</taxon>
        <taxon>Tracheophyta</taxon>
        <taxon>Spermatophyta</taxon>
        <taxon>Magnoliopsida</taxon>
        <taxon>Liliopsida</taxon>
        <taxon>Poales</taxon>
        <taxon>Poaceae</taxon>
        <taxon>BOP clade</taxon>
        <taxon>Oryzoideae</taxon>
        <taxon>Oryzeae</taxon>
        <taxon>Oryzinae</taxon>
        <taxon>Oryza</taxon>
    </lineage>
</organism>
<dbReference type="STRING" id="4537.A0A0E0MIZ6"/>
<proteinExistence type="predicted"/>
<feature type="domain" description="Protein kinase" evidence="13">
    <location>
        <begin position="50"/>
        <end position="311"/>
    </location>
</feature>
<dbReference type="SUPFAM" id="SSF56112">
    <property type="entry name" value="Protein kinase-like (PK-like)"/>
    <property type="match status" value="1"/>
</dbReference>
<dbReference type="PANTHER" id="PTHR27009">
    <property type="entry name" value="RUST RESISTANCE KINASE LR10-RELATED"/>
    <property type="match status" value="1"/>
</dbReference>
<evidence type="ECO:0000256" key="3">
    <source>
        <dbReference type="ARBA" id="ARBA00022679"/>
    </source>
</evidence>
<dbReference type="GO" id="GO:0004674">
    <property type="term" value="F:protein serine/threonine kinase activity"/>
    <property type="evidence" value="ECO:0007669"/>
    <property type="project" value="UniProtKB-KW"/>
</dbReference>
<evidence type="ECO:0000256" key="12">
    <source>
        <dbReference type="SAM" id="MobiDB-lite"/>
    </source>
</evidence>
<keyword evidence="10" id="KW-0325">Glycoprotein</keyword>
<evidence type="ECO:0000256" key="2">
    <source>
        <dbReference type="ARBA" id="ARBA00022527"/>
    </source>
</evidence>
<keyword evidence="4" id="KW-0812">Transmembrane</keyword>
<keyword evidence="7 11" id="KW-0067">ATP-binding</keyword>
<dbReference type="EnsemblPlants" id="OPUNC12G01100.1">
    <property type="protein sequence ID" value="OPUNC12G01100.1"/>
    <property type="gene ID" value="OPUNC12G01100"/>
</dbReference>
<comment type="subcellular location">
    <subcellularLocation>
        <location evidence="1">Membrane</location>
        <topology evidence="1">Single-pass type I membrane protein</topology>
    </subcellularLocation>
</comment>
<keyword evidence="6 11" id="KW-0547">Nucleotide-binding</keyword>
<evidence type="ECO:0000256" key="10">
    <source>
        <dbReference type="ARBA" id="ARBA00023180"/>
    </source>
</evidence>
<dbReference type="PROSITE" id="PS50011">
    <property type="entry name" value="PROTEIN_KINASE_DOM"/>
    <property type="match status" value="1"/>
</dbReference>
<evidence type="ECO:0000256" key="4">
    <source>
        <dbReference type="ARBA" id="ARBA00022692"/>
    </source>
</evidence>
<evidence type="ECO:0000256" key="11">
    <source>
        <dbReference type="PROSITE-ProRule" id="PRU10141"/>
    </source>
</evidence>
<evidence type="ECO:0000256" key="1">
    <source>
        <dbReference type="ARBA" id="ARBA00004479"/>
    </source>
</evidence>
<dbReference type="eggNOG" id="KOG1187">
    <property type="taxonomic scope" value="Eukaryota"/>
</dbReference>
<evidence type="ECO:0000256" key="9">
    <source>
        <dbReference type="ARBA" id="ARBA00023136"/>
    </source>
</evidence>
<dbReference type="OMA" id="PEVFWRH"/>
<keyword evidence="2" id="KW-0418">Kinase</keyword>
<keyword evidence="3" id="KW-0808">Transferase</keyword>
<dbReference type="HOGENOM" id="CLU_000288_21_4_1"/>
<reference evidence="14" key="1">
    <citation type="submission" date="2015-04" db="UniProtKB">
        <authorList>
            <consortium name="EnsemblPlants"/>
        </authorList>
    </citation>
    <scope>IDENTIFICATION</scope>
</reference>
<dbReference type="AlphaFoldDB" id="A0A0E0MIZ6"/>
<sequence>MFFLWYKKYHGVLPWQKESRSAAKIESFMRKEGTSHPKRYSYSEVRRITRSFAHKLGQGGFGAVYKGVLPDGQEVAVKMLEDTKGDDEGFLNEVTEIGKTSHVNIVTLLGFCLHGSKRALLYEYMSNGSLEKYSVGNNPSEGKKNLSWARLFDIVVGTTRGLEYLHNGCSTSIIHFNIKPPNILLDQDFCPKKNNDVGSSSNYFPDWLYNNVGQFCCASSRISRDSMEIVEINSDTELVKKMVLVGLWCIMFNHVDRPSMSRVLQMLESNTEDLQLPPRMPLSQISVIDSSSPGSCETPMSGPLLASIADT</sequence>
<dbReference type="GO" id="GO:0005524">
    <property type="term" value="F:ATP binding"/>
    <property type="evidence" value="ECO:0007669"/>
    <property type="project" value="UniProtKB-UniRule"/>
</dbReference>
<dbReference type="Gene3D" id="1.10.510.10">
    <property type="entry name" value="Transferase(Phosphotransferase) domain 1"/>
    <property type="match status" value="1"/>
</dbReference>
<name>A0A0E0MIZ6_ORYPU</name>
<dbReference type="Gramene" id="OPUNC12G01100.1">
    <property type="protein sequence ID" value="OPUNC12G01100.1"/>
    <property type="gene ID" value="OPUNC12G01100"/>
</dbReference>
<evidence type="ECO:0000313" key="14">
    <source>
        <dbReference type="EnsemblPlants" id="OPUNC12G01100.1"/>
    </source>
</evidence>
<reference evidence="14" key="2">
    <citation type="submission" date="2018-05" db="EMBL/GenBank/DDBJ databases">
        <title>OpunRS2 (Oryza punctata Reference Sequence Version 2).</title>
        <authorList>
            <person name="Zhang J."/>
            <person name="Kudrna D."/>
            <person name="Lee S."/>
            <person name="Talag J."/>
            <person name="Welchert J."/>
            <person name="Wing R.A."/>
        </authorList>
    </citation>
    <scope>NUCLEOTIDE SEQUENCE [LARGE SCALE GENOMIC DNA]</scope>
</reference>
<dbReference type="InterPro" id="IPR017441">
    <property type="entry name" value="Protein_kinase_ATP_BS"/>
</dbReference>
<evidence type="ECO:0000256" key="5">
    <source>
        <dbReference type="ARBA" id="ARBA00022729"/>
    </source>
</evidence>
<keyword evidence="2" id="KW-0723">Serine/threonine-protein kinase</keyword>
<keyword evidence="15" id="KW-1185">Reference proteome</keyword>
<keyword evidence="5" id="KW-0732">Signal</keyword>
<evidence type="ECO:0000256" key="8">
    <source>
        <dbReference type="ARBA" id="ARBA00022989"/>
    </source>
</evidence>
<evidence type="ECO:0000256" key="7">
    <source>
        <dbReference type="ARBA" id="ARBA00022840"/>
    </source>
</evidence>
<dbReference type="InterPro" id="IPR045874">
    <property type="entry name" value="LRK10/LRL21-25-like"/>
</dbReference>
<dbReference type="Gene3D" id="3.30.200.20">
    <property type="entry name" value="Phosphorylase Kinase, domain 1"/>
    <property type="match status" value="1"/>
</dbReference>
<keyword evidence="8" id="KW-1133">Transmembrane helix</keyword>
<dbReference type="Pfam" id="PF00069">
    <property type="entry name" value="Pkinase"/>
    <property type="match status" value="1"/>
</dbReference>
<dbReference type="GO" id="GO:0016020">
    <property type="term" value="C:membrane"/>
    <property type="evidence" value="ECO:0007669"/>
    <property type="project" value="UniProtKB-SubCell"/>
</dbReference>
<feature type="region of interest" description="Disordered" evidence="12">
    <location>
        <begin position="291"/>
        <end position="311"/>
    </location>
</feature>
<dbReference type="InterPro" id="IPR011009">
    <property type="entry name" value="Kinase-like_dom_sf"/>
</dbReference>
<dbReference type="FunFam" id="3.30.200.20:FF:000178">
    <property type="entry name" value="serine/threonine-protein kinase PBS1-like"/>
    <property type="match status" value="1"/>
</dbReference>
<evidence type="ECO:0000313" key="15">
    <source>
        <dbReference type="Proteomes" id="UP000026962"/>
    </source>
</evidence>
<keyword evidence="9" id="KW-0472">Membrane</keyword>
<dbReference type="Proteomes" id="UP000026962">
    <property type="component" value="Chromosome 12"/>
</dbReference>
<feature type="binding site" evidence="11">
    <location>
        <position position="78"/>
    </location>
    <ligand>
        <name>ATP</name>
        <dbReference type="ChEBI" id="CHEBI:30616"/>
    </ligand>
</feature>
<protein>
    <recommendedName>
        <fullName evidence="13">Protein kinase domain-containing protein</fullName>
    </recommendedName>
</protein>
<evidence type="ECO:0000256" key="6">
    <source>
        <dbReference type="ARBA" id="ARBA00022741"/>
    </source>
</evidence>